<feature type="transmembrane region" description="Helical" evidence="2">
    <location>
        <begin position="153"/>
        <end position="170"/>
    </location>
</feature>
<gene>
    <name evidence="4" type="ORF">HMPREF9333_01695</name>
</gene>
<dbReference type="AlphaFoldDB" id="G5GJF5"/>
<dbReference type="STRING" id="679200.HMPREF9333_01695"/>
<keyword evidence="2" id="KW-0472">Membrane</keyword>
<dbReference type="PANTHER" id="PTHR22911">
    <property type="entry name" value="ACYL-MALONYL CONDENSING ENZYME-RELATED"/>
    <property type="match status" value="1"/>
</dbReference>
<dbReference type="HOGENOM" id="CLU_033863_15_1_9"/>
<keyword evidence="5" id="KW-1185">Reference proteome</keyword>
<evidence type="ECO:0000313" key="5">
    <source>
        <dbReference type="Proteomes" id="UP000003011"/>
    </source>
</evidence>
<evidence type="ECO:0000313" key="4">
    <source>
        <dbReference type="EMBL" id="EHI55075.1"/>
    </source>
</evidence>
<dbReference type="Proteomes" id="UP000003011">
    <property type="component" value="Unassembled WGS sequence"/>
</dbReference>
<dbReference type="EMBL" id="ACZL01000029">
    <property type="protein sequence ID" value="EHI55075.1"/>
    <property type="molecule type" value="Genomic_DNA"/>
</dbReference>
<feature type="transmembrane region" description="Helical" evidence="2">
    <location>
        <begin position="124"/>
        <end position="141"/>
    </location>
</feature>
<dbReference type="PANTHER" id="PTHR22911:SF102">
    <property type="entry name" value="MEMBRANE PROTEIN"/>
    <property type="match status" value="1"/>
</dbReference>
<feature type="transmembrane region" description="Helical" evidence="2">
    <location>
        <begin position="214"/>
        <end position="231"/>
    </location>
</feature>
<proteinExistence type="inferred from homology"/>
<feature type="transmembrane region" description="Helical" evidence="2">
    <location>
        <begin position="94"/>
        <end position="115"/>
    </location>
</feature>
<feature type="transmembrane region" description="Helical" evidence="2">
    <location>
        <begin position="182"/>
        <end position="202"/>
    </location>
</feature>
<comment type="caution">
    <text evidence="4">The sequence shown here is derived from an EMBL/GenBank/DDBJ whole genome shotgun (WGS) entry which is preliminary data.</text>
</comment>
<protein>
    <recommendedName>
        <fullName evidence="3">EamA domain-containing protein</fullName>
    </recommendedName>
</protein>
<dbReference type="SUPFAM" id="SSF103481">
    <property type="entry name" value="Multidrug resistance efflux transporter EmrE"/>
    <property type="match status" value="2"/>
</dbReference>
<feature type="domain" description="EamA" evidence="3">
    <location>
        <begin position="152"/>
        <end position="282"/>
    </location>
</feature>
<feature type="transmembrane region" description="Helical" evidence="2">
    <location>
        <begin position="66"/>
        <end position="88"/>
    </location>
</feature>
<dbReference type="InterPro" id="IPR000620">
    <property type="entry name" value="EamA_dom"/>
</dbReference>
<keyword evidence="2" id="KW-1133">Transmembrane helix</keyword>
<dbReference type="RefSeq" id="WP_005541471.1">
    <property type="nucleotide sequence ID" value="NZ_JH378835.1"/>
</dbReference>
<feature type="transmembrane region" description="Helical" evidence="2">
    <location>
        <begin position="243"/>
        <end position="262"/>
    </location>
</feature>
<organism evidence="4 5">
    <name type="scientific">Johnsonella ignava ATCC 51276</name>
    <dbReference type="NCBI Taxonomy" id="679200"/>
    <lineage>
        <taxon>Bacteria</taxon>
        <taxon>Bacillati</taxon>
        <taxon>Bacillota</taxon>
        <taxon>Clostridia</taxon>
        <taxon>Lachnospirales</taxon>
        <taxon>Lachnospiraceae</taxon>
        <taxon>Johnsonella</taxon>
    </lineage>
</organism>
<name>G5GJF5_9FIRM</name>
<accession>G5GJF5</accession>
<dbReference type="GO" id="GO:0016020">
    <property type="term" value="C:membrane"/>
    <property type="evidence" value="ECO:0007669"/>
    <property type="project" value="InterPro"/>
</dbReference>
<dbReference type="Pfam" id="PF00892">
    <property type="entry name" value="EamA"/>
    <property type="match status" value="2"/>
</dbReference>
<reference evidence="4 5" key="1">
    <citation type="submission" date="2011-08" db="EMBL/GenBank/DDBJ databases">
        <title>The Genome Sequence of Johnsonella ignava ATCC 51276.</title>
        <authorList>
            <consortium name="The Broad Institute Genome Sequencing Platform"/>
            <person name="Earl A."/>
            <person name="Ward D."/>
            <person name="Feldgarden M."/>
            <person name="Gevers D."/>
            <person name="Izard J."/>
            <person name="Blanton J.M."/>
            <person name="Baranova O.V."/>
            <person name="Dewhirst F.E."/>
            <person name="Young S.K."/>
            <person name="Zeng Q."/>
            <person name="Gargeya S."/>
            <person name="Fitzgerald M."/>
            <person name="Haas B."/>
            <person name="Abouelleil A."/>
            <person name="Alvarado L."/>
            <person name="Arachchi H.M."/>
            <person name="Berlin A."/>
            <person name="Brown A."/>
            <person name="Chapman S.B."/>
            <person name="Chen Z."/>
            <person name="Dunbar C."/>
            <person name="Freedman E."/>
            <person name="Gearin G."/>
            <person name="Gellesch M."/>
            <person name="Goldberg J."/>
            <person name="Griggs A."/>
            <person name="Gujja S."/>
            <person name="Heiman D."/>
            <person name="Howarth C."/>
            <person name="Larson L."/>
            <person name="Lui A."/>
            <person name="MacDonald P.J.P."/>
            <person name="Montmayeur A."/>
            <person name="Murphy C."/>
            <person name="Neiman D."/>
            <person name="Pearson M."/>
            <person name="Priest M."/>
            <person name="Roberts A."/>
            <person name="Saif S."/>
            <person name="Shea T."/>
            <person name="Shenoy N."/>
            <person name="Sisk P."/>
            <person name="Stolte C."/>
            <person name="Sykes S."/>
            <person name="Wortman J."/>
            <person name="Nusbaum C."/>
            <person name="Birren B."/>
        </authorList>
    </citation>
    <scope>NUCLEOTIDE SEQUENCE [LARGE SCALE GENOMIC DNA]</scope>
    <source>
        <strain evidence="4 5">ATCC 51276</strain>
    </source>
</reference>
<evidence type="ECO:0000259" key="3">
    <source>
        <dbReference type="Pfam" id="PF00892"/>
    </source>
</evidence>
<dbReference type="Gene3D" id="1.10.3730.20">
    <property type="match status" value="1"/>
</dbReference>
<dbReference type="InterPro" id="IPR037185">
    <property type="entry name" value="EmrE-like"/>
</dbReference>
<feature type="transmembrane region" description="Helical" evidence="2">
    <location>
        <begin position="34"/>
        <end position="54"/>
    </location>
</feature>
<feature type="domain" description="EamA" evidence="3">
    <location>
        <begin position="12"/>
        <end position="138"/>
    </location>
</feature>
<evidence type="ECO:0000256" key="1">
    <source>
        <dbReference type="ARBA" id="ARBA00007362"/>
    </source>
</evidence>
<feature type="transmembrane region" description="Helical" evidence="2">
    <location>
        <begin position="9"/>
        <end position="28"/>
    </location>
</feature>
<dbReference type="eggNOG" id="COG0697">
    <property type="taxonomic scope" value="Bacteria"/>
</dbReference>
<keyword evidence="2" id="KW-0812">Transmembrane</keyword>
<dbReference type="OrthoDB" id="9814238at2"/>
<evidence type="ECO:0000256" key="2">
    <source>
        <dbReference type="SAM" id="Phobius"/>
    </source>
</evidence>
<sequence length="302" mass="32739">MTQQNKAKISYVFALFLYGTMAVLLKYINLPIEFVALIRGIVGSLFLLILTLLTRGKLDISSIKKNFKYLLLSGMSLGINWVCLFRAFRVSTVSISILVDYMAPIFMIIISPLLFKEHLNKKKLICVFIAFIGLIMVSGVVGSDIRMINVEGLLLAAGAGLGFMGVIIFNKLMGDVSVYDKAVVQISIAALTVVPFAIKAVLETSIVWDFKSVFLSFIMGLVSTGMAYYFYFYGISGLSVQTVAVVGYVEPVITVLSSVIFLKESMSMAAMAGAVLIIGAAVSSELISGHGEDKKELNGSAI</sequence>
<comment type="similarity">
    <text evidence="1">Belongs to the EamA transporter family.</text>
</comment>